<evidence type="ECO:0000256" key="10">
    <source>
        <dbReference type="ARBA" id="ARBA00022932"/>
    </source>
</evidence>
<dbReference type="KEGG" id="bhu:bhn_I2557"/>
<dbReference type="Pfam" id="PF12169">
    <property type="entry name" value="DNA_pol3_gamma3"/>
    <property type="match status" value="1"/>
</dbReference>
<dbReference type="Pfam" id="PF22608">
    <property type="entry name" value="DNAX_ATPase_lid"/>
    <property type="match status" value="1"/>
</dbReference>
<dbReference type="PANTHER" id="PTHR11669:SF0">
    <property type="entry name" value="PROTEIN STICHEL-LIKE 2"/>
    <property type="match status" value="1"/>
</dbReference>
<dbReference type="GO" id="GO:0006261">
    <property type="term" value="P:DNA-templated DNA replication"/>
    <property type="evidence" value="ECO:0007669"/>
    <property type="project" value="TreeGrafter"/>
</dbReference>
<dbReference type="InterPro" id="IPR050238">
    <property type="entry name" value="DNA_Rep/Repair_Clamp_Loader"/>
</dbReference>
<dbReference type="Gene3D" id="1.10.8.60">
    <property type="match status" value="1"/>
</dbReference>
<dbReference type="Pfam" id="PF13177">
    <property type="entry name" value="DNA_pol3_delta2"/>
    <property type="match status" value="1"/>
</dbReference>
<evidence type="ECO:0000256" key="6">
    <source>
        <dbReference type="ARBA" id="ARBA00022723"/>
    </source>
</evidence>
<dbReference type="FunFam" id="1.10.8.60:FF:000013">
    <property type="entry name" value="DNA polymerase III subunit gamma/tau"/>
    <property type="match status" value="1"/>
</dbReference>
<dbReference type="RefSeq" id="WP_071177175.1">
    <property type="nucleotide sequence ID" value="NZ_CP017831.1"/>
</dbReference>
<sequence>MGYVALYRKFRPPVFEDVKGQDHIVTTLKNQIKSDRVGHAYLFCGTRGTGKTSVAKILAKAVNCEHPIDGSPCGECEMCKEIAAGNSMNVIEIDAASNNGVDNVREIIEEVSYSPTKGKKKVYIIDEVHMLSAGAFNALLKTLEEPPSYVMFILATTEVQKIPITILSRCQRYDFHRITIDNIEGRLREVVDSEGIKVEDRALRYIAKTADGSMRDSLSLLDQCVAFNYGQELTYDKVLNVLGAVDTEVFNRLFSALYTQDANAALTLLADIVIQGRELTQFVNDFVWYLRNLMLVKASDEMEDVVDISSDNLKSLKEQAEGADTDTIIRYIRIFSELSSQIRYATQKRILIEITLIKMCKPQMDKAEDSYEDRLRILEQHDEENSKLLKGIKSGQVAVATSSSFAGAGQIAPKEKKVLDRAVPEDIQRIVNGWAKLLARMDNPMKTYMQRARLSLGNGDILQIVFDNKQLSEKYSGGQYAEELQQVLDGAIGKHVEYETRFLPAEQDFEENYVNLQSINFDIVTEDEEKEN</sequence>
<keyword evidence="3" id="KW-0808">Transferase</keyword>
<comment type="catalytic activity">
    <reaction evidence="11">
        <text>DNA(n) + a 2'-deoxyribonucleoside 5'-triphosphate = DNA(n+1) + diphosphate</text>
        <dbReference type="Rhea" id="RHEA:22508"/>
        <dbReference type="Rhea" id="RHEA-COMP:17339"/>
        <dbReference type="Rhea" id="RHEA-COMP:17340"/>
        <dbReference type="ChEBI" id="CHEBI:33019"/>
        <dbReference type="ChEBI" id="CHEBI:61560"/>
        <dbReference type="ChEBI" id="CHEBI:173112"/>
        <dbReference type="EC" id="2.7.7.7"/>
    </reaction>
</comment>
<dbReference type="EMBL" id="CP017831">
    <property type="protein sequence ID" value="AOZ97589.1"/>
    <property type="molecule type" value="Genomic_DNA"/>
</dbReference>
<dbReference type="Gene3D" id="3.40.50.300">
    <property type="entry name" value="P-loop containing nucleotide triphosphate hydrolases"/>
    <property type="match status" value="1"/>
</dbReference>
<dbReference type="Proteomes" id="UP000179284">
    <property type="component" value="Chromosome I"/>
</dbReference>
<dbReference type="InterPro" id="IPR045085">
    <property type="entry name" value="HLD_clamp_pol_III_gamma_tau"/>
</dbReference>
<keyword evidence="7" id="KW-0547">Nucleotide-binding</keyword>
<dbReference type="CDD" id="cd00009">
    <property type="entry name" value="AAA"/>
    <property type="match status" value="1"/>
</dbReference>
<keyword evidence="6" id="KW-0479">Metal-binding</keyword>
<evidence type="ECO:0000256" key="7">
    <source>
        <dbReference type="ARBA" id="ARBA00022741"/>
    </source>
</evidence>
<dbReference type="CDD" id="cd18137">
    <property type="entry name" value="HLD_clamp_pol_III_gamma_tau"/>
    <property type="match status" value="1"/>
</dbReference>
<dbReference type="SUPFAM" id="SSF48019">
    <property type="entry name" value="post-AAA+ oligomerization domain-like"/>
    <property type="match status" value="1"/>
</dbReference>
<reference evidence="14" key="1">
    <citation type="submission" date="2016-10" db="EMBL/GenBank/DDBJ databases">
        <title>The complete genome sequence of the rumen bacterium Butyrivibrio hungatei MB2003.</title>
        <authorList>
            <person name="Palevich N."/>
            <person name="Kelly W.J."/>
            <person name="Leahy S.C."/>
            <person name="Altermann E."/>
            <person name="Rakonjac J."/>
            <person name="Attwood G.T."/>
        </authorList>
    </citation>
    <scope>NUCLEOTIDE SEQUENCE [LARGE SCALE GENOMIC DNA]</scope>
    <source>
        <strain evidence="14">MB2003</strain>
    </source>
</reference>
<dbReference type="GO" id="GO:0009360">
    <property type="term" value="C:DNA polymerase III complex"/>
    <property type="evidence" value="ECO:0007669"/>
    <property type="project" value="InterPro"/>
</dbReference>
<evidence type="ECO:0000256" key="11">
    <source>
        <dbReference type="ARBA" id="ARBA00049244"/>
    </source>
</evidence>
<dbReference type="GO" id="GO:0003677">
    <property type="term" value="F:DNA binding"/>
    <property type="evidence" value="ECO:0007669"/>
    <property type="project" value="InterPro"/>
</dbReference>
<evidence type="ECO:0000256" key="2">
    <source>
        <dbReference type="ARBA" id="ARBA00012417"/>
    </source>
</evidence>
<dbReference type="GO" id="GO:0005524">
    <property type="term" value="F:ATP binding"/>
    <property type="evidence" value="ECO:0007669"/>
    <property type="project" value="UniProtKB-KW"/>
</dbReference>
<accession>A0A1D9P4W5</accession>
<evidence type="ECO:0000256" key="4">
    <source>
        <dbReference type="ARBA" id="ARBA00022695"/>
    </source>
</evidence>
<name>A0A1D9P4W5_9FIRM</name>
<keyword evidence="5" id="KW-0235">DNA replication</keyword>
<dbReference type="NCBIfam" id="NF004046">
    <property type="entry name" value="PRK05563.1"/>
    <property type="match status" value="1"/>
</dbReference>
<keyword evidence="14" id="KW-1185">Reference proteome</keyword>
<dbReference type="InterPro" id="IPR003593">
    <property type="entry name" value="AAA+_ATPase"/>
</dbReference>
<dbReference type="InterPro" id="IPR008921">
    <property type="entry name" value="DNA_pol3_clamp-load_cplx_C"/>
</dbReference>
<evidence type="ECO:0000256" key="9">
    <source>
        <dbReference type="ARBA" id="ARBA00022840"/>
    </source>
</evidence>
<dbReference type="SUPFAM" id="SSF52540">
    <property type="entry name" value="P-loop containing nucleoside triphosphate hydrolases"/>
    <property type="match status" value="1"/>
</dbReference>
<dbReference type="AlphaFoldDB" id="A0A1D9P4W5"/>
<dbReference type="EC" id="2.7.7.7" evidence="2"/>
<keyword evidence="8" id="KW-0862">Zinc</keyword>
<dbReference type="NCBIfam" id="TIGR02397">
    <property type="entry name" value="dnaX_nterm"/>
    <property type="match status" value="1"/>
</dbReference>
<keyword evidence="9" id="KW-0067">ATP-binding</keyword>
<evidence type="ECO:0000313" key="14">
    <source>
        <dbReference type="Proteomes" id="UP000179284"/>
    </source>
</evidence>
<evidence type="ECO:0000313" key="13">
    <source>
        <dbReference type="EMBL" id="AOZ97589.1"/>
    </source>
</evidence>
<evidence type="ECO:0000259" key="12">
    <source>
        <dbReference type="SMART" id="SM00382"/>
    </source>
</evidence>
<dbReference type="PRINTS" id="PR00300">
    <property type="entry name" value="CLPPROTEASEA"/>
</dbReference>
<evidence type="ECO:0000256" key="8">
    <source>
        <dbReference type="ARBA" id="ARBA00022833"/>
    </source>
</evidence>
<keyword evidence="4" id="KW-0548">Nucleotidyltransferase</keyword>
<comment type="similarity">
    <text evidence="1">Belongs to the DnaX/STICHEL family.</text>
</comment>
<dbReference type="SMART" id="SM00382">
    <property type="entry name" value="AAA"/>
    <property type="match status" value="1"/>
</dbReference>
<dbReference type="OrthoDB" id="9810148at2"/>
<dbReference type="PANTHER" id="PTHR11669">
    <property type="entry name" value="REPLICATION FACTOR C / DNA POLYMERASE III GAMMA-TAU SUBUNIT"/>
    <property type="match status" value="1"/>
</dbReference>
<dbReference type="Gene3D" id="1.20.272.10">
    <property type="match status" value="1"/>
</dbReference>
<dbReference type="GO" id="GO:0003887">
    <property type="term" value="F:DNA-directed DNA polymerase activity"/>
    <property type="evidence" value="ECO:0007669"/>
    <property type="project" value="UniProtKB-KW"/>
</dbReference>
<dbReference type="InterPro" id="IPR022754">
    <property type="entry name" value="DNA_pol_III_gamma-3"/>
</dbReference>
<gene>
    <name evidence="13" type="ORF">bhn_I2557</name>
</gene>
<dbReference type="InterPro" id="IPR027417">
    <property type="entry name" value="P-loop_NTPase"/>
</dbReference>
<dbReference type="InterPro" id="IPR012763">
    <property type="entry name" value="DNA_pol_III_sug/sutau_N"/>
</dbReference>
<evidence type="ECO:0000256" key="3">
    <source>
        <dbReference type="ARBA" id="ARBA00022679"/>
    </source>
</evidence>
<dbReference type="FunFam" id="3.40.50.300:FF:000014">
    <property type="entry name" value="DNA polymerase III subunit gamma/tau"/>
    <property type="match status" value="1"/>
</dbReference>
<feature type="domain" description="AAA+ ATPase" evidence="12">
    <location>
        <begin position="37"/>
        <end position="179"/>
    </location>
</feature>
<protein>
    <recommendedName>
        <fullName evidence="2">DNA-directed DNA polymerase</fullName>
        <ecNumber evidence="2">2.7.7.7</ecNumber>
    </recommendedName>
</protein>
<organism evidence="13 14">
    <name type="scientific">Butyrivibrio hungatei</name>
    <dbReference type="NCBI Taxonomy" id="185008"/>
    <lineage>
        <taxon>Bacteria</taxon>
        <taxon>Bacillati</taxon>
        <taxon>Bacillota</taxon>
        <taxon>Clostridia</taxon>
        <taxon>Lachnospirales</taxon>
        <taxon>Lachnospiraceae</taxon>
        <taxon>Butyrivibrio</taxon>
    </lineage>
</organism>
<keyword evidence="10" id="KW-0239">DNA-directed DNA polymerase</keyword>
<dbReference type="InterPro" id="IPR001270">
    <property type="entry name" value="ClpA/B"/>
</dbReference>
<evidence type="ECO:0000256" key="1">
    <source>
        <dbReference type="ARBA" id="ARBA00006360"/>
    </source>
</evidence>
<proteinExistence type="inferred from homology"/>
<dbReference type="GO" id="GO:0046872">
    <property type="term" value="F:metal ion binding"/>
    <property type="evidence" value="ECO:0007669"/>
    <property type="project" value="UniProtKB-KW"/>
</dbReference>
<evidence type="ECO:0000256" key="5">
    <source>
        <dbReference type="ARBA" id="ARBA00022705"/>
    </source>
</evidence>